<protein>
    <recommendedName>
        <fullName evidence="2">LamG-like jellyroll fold domain-containing protein</fullName>
    </recommendedName>
</protein>
<dbReference type="InterPro" id="IPR013320">
    <property type="entry name" value="ConA-like_dom_sf"/>
</dbReference>
<reference evidence="1" key="1">
    <citation type="journal article" date="2014" name="Front. Microbiol.">
        <title>High frequency of phylogenetically diverse reductive dehalogenase-homologous genes in deep subseafloor sedimentary metagenomes.</title>
        <authorList>
            <person name="Kawai M."/>
            <person name="Futagami T."/>
            <person name="Toyoda A."/>
            <person name="Takaki Y."/>
            <person name="Nishi S."/>
            <person name="Hori S."/>
            <person name="Arai W."/>
            <person name="Tsubouchi T."/>
            <person name="Morono Y."/>
            <person name="Uchiyama I."/>
            <person name="Ito T."/>
            <person name="Fujiyama A."/>
            <person name="Inagaki F."/>
            <person name="Takami H."/>
        </authorList>
    </citation>
    <scope>NUCLEOTIDE SEQUENCE</scope>
    <source>
        <strain evidence="1">Expedition CK06-06</strain>
    </source>
</reference>
<dbReference type="Gene3D" id="2.60.120.200">
    <property type="match status" value="1"/>
</dbReference>
<organism evidence="1">
    <name type="scientific">marine sediment metagenome</name>
    <dbReference type="NCBI Taxonomy" id="412755"/>
    <lineage>
        <taxon>unclassified sequences</taxon>
        <taxon>metagenomes</taxon>
        <taxon>ecological metagenomes</taxon>
    </lineage>
</organism>
<gene>
    <name evidence="1" type="ORF">S12H4_14609</name>
</gene>
<dbReference type="AlphaFoldDB" id="X1TSZ3"/>
<evidence type="ECO:0008006" key="2">
    <source>
        <dbReference type="Google" id="ProtNLM"/>
    </source>
</evidence>
<sequence length="58" mass="6287">MLIRVLYVDEVAVATDTQQGLACSVEGLNIGCGPDMTPGTYWSGLIDDVRIYDRAVKP</sequence>
<name>X1TSZ3_9ZZZZ</name>
<proteinExistence type="predicted"/>
<accession>X1TSZ3</accession>
<evidence type="ECO:0000313" key="1">
    <source>
        <dbReference type="EMBL" id="GAI83159.1"/>
    </source>
</evidence>
<dbReference type="EMBL" id="BARW01006971">
    <property type="protein sequence ID" value="GAI83159.1"/>
    <property type="molecule type" value="Genomic_DNA"/>
</dbReference>
<dbReference type="SUPFAM" id="SSF49899">
    <property type="entry name" value="Concanavalin A-like lectins/glucanases"/>
    <property type="match status" value="1"/>
</dbReference>
<dbReference type="Pfam" id="PF13385">
    <property type="entry name" value="Laminin_G_3"/>
    <property type="match status" value="1"/>
</dbReference>
<comment type="caution">
    <text evidence="1">The sequence shown here is derived from an EMBL/GenBank/DDBJ whole genome shotgun (WGS) entry which is preliminary data.</text>
</comment>